<dbReference type="Proteomes" id="UP001185135">
    <property type="component" value="Segment"/>
</dbReference>
<sequence length="245" mass="26528">MRARTRLSRQSKQDTRRPEAIAQHFTHACDLDALCALDAMARVAANDDTLALWSACAGQVTRVLVTHVASNGLLAEAMVAYPEITAGSVVRARDAWYDEIMASAGGAALDRVLAALDAIDKLARDAVRAIGKPQARALERQAKAWAHTRRMRLFWANVDVATLRIDEARVEPESIRHVYTAMRNGTFADVMAMPIKHHDAVILLCDIIMDLDSVLGSVDAIVALGAAVERTCAPLDCAIVGTTTE</sequence>
<dbReference type="EMBL" id="ON887157">
    <property type="protein sequence ID" value="WBR14804.1"/>
    <property type="molecule type" value="Genomic_DNA"/>
</dbReference>
<proteinExistence type="predicted"/>
<protein>
    <submittedName>
        <fullName evidence="1">Uncharacterized protein</fullName>
    </submittedName>
</protein>
<evidence type="ECO:0000313" key="1">
    <source>
        <dbReference type="EMBL" id="WBR14804.1"/>
    </source>
</evidence>
<organism evidence="1 2">
    <name type="scientific">Pandoravirus kuranda</name>
    <dbReference type="NCBI Taxonomy" id="3019033"/>
    <lineage>
        <taxon>Viruses</taxon>
        <taxon>Pandoravirus</taxon>
    </lineage>
</organism>
<evidence type="ECO:0000313" key="2">
    <source>
        <dbReference type="Proteomes" id="UP001185135"/>
    </source>
</evidence>
<name>A0AA95J2D3_9VIRU</name>
<accession>A0AA95J2D3</accession>
<gene>
    <name evidence="1" type="ORF">pkur_cds_630</name>
</gene>
<reference evidence="1" key="1">
    <citation type="submission" date="2022-06" db="EMBL/GenBank/DDBJ databases">
        <authorList>
            <person name="Legendre M."/>
            <person name="Claverie J.-M."/>
            <person name="Alempic J.-M."/>
            <person name="Abergel C."/>
        </authorList>
    </citation>
    <scope>NUCLEOTIDE SEQUENCE</scope>
    <source>
        <strain evidence="1">Kuranda</strain>
    </source>
</reference>